<dbReference type="PANTHER" id="PTHR30037">
    <property type="entry name" value="DNA-3-METHYLADENINE GLYCOSYLASE 1"/>
    <property type="match status" value="1"/>
</dbReference>
<dbReference type="InterPro" id="IPR005019">
    <property type="entry name" value="Adenine_glyco"/>
</dbReference>
<dbReference type="AlphaFoldDB" id="A0A6L5XA26"/>
<dbReference type="Gene3D" id="1.10.340.30">
    <property type="entry name" value="Hypothetical protein, domain 2"/>
    <property type="match status" value="1"/>
</dbReference>
<proteinExistence type="predicted"/>
<dbReference type="PANTHER" id="PTHR30037:SF3">
    <property type="entry name" value="BLR0857 PROTEIN"/>
    <property type="match status" value="1"/>
</dbReference>
<dbReference type="InterPro" id="IPR011257">
    <property type="entry name" value="DNA_glycosylase"/>
</dbReference>
<sequence>MLQKNGFRYCGIVHIPEDDDPRYAYEKVVRCGERYYLKNELLTRYHDEEWGKPEHDAQKLYEMFVLELFQAGVSWELLLRKRENFRSAFDNFDVEKIAAYGPEKIDALMQDPGIIRNRRKIEAAIGNARVVLKLREEFGSFSNYLWHFTENRSIPERMDAVTDQLSDDVSKDMKKRGIRFAGSVTVFSFLQAVGILYCHDPECLCFHRDHAETFAQNHYQPENRVSGGRNDR</sequence>
<dbReference type="GO" id="GO:0006284">
    <property type="term" value="P:base-excision repair"/>
    <property type="evidence" value="ECO:0007669"/>
    <property type="project" value="InterPro"/>
</dbReference>
<dbReference type="InterPro" id="IPR052891">
    <property type="entry name" value="DNA-3mA_glycosylase"/>
</dbReference>
<organism evidence="2 3">
    <name type="scientific">Porcincola intestinalis</name>
    <dbReference type="NCBI Taxonomy" id="2606632"/>
    <lineage>
        <taxon>Bacteria</taxon>
        <taxon>Bacillati</taxon>
        <taxon>Bacillota</taxon>
        <taxon>Clostridia</taxon>
        <taxon>Lachnospirales</taxon>
        <taxon>Lachnospiraceae</taxon>
        <taxon>Porcincola</taxon>
    </lineage>
</organism>
<dbReference type="GO" id="GO:0008725">
    <property type="term" value="F:DNA-3-methyladenine glycosylase activity"/>
    <property type="evidence" value="ECO:0007669"/>
    <property type="project" value="InterPro"/>
</dbReference>
<feature type="binding site" evidence="1">
    <location>
        <position position="203"/>
    </location>
    <ligand>
        <name>Zn(2+)</name>
        <dbReference type="ChEBI" id="CHEBI:29105"/>
    </ligand>
</feature>
<comment type="caution">
    <text evidence="2">The sequence shown here is derived from an EMBL/GenBank/DDBJ whole genome shotgun (WGS) entry which is preliminary data.</text>
</comment>
<feature type="binding site" evidence="1">
    <location>
        <position position="31"/>
    </location>
    <ligand>
        <name>Zn(2+)</name>
        <dbReference type="ChEBI" id="CHEBI:29105"/>
    </ligand>
</feature>
<evidence type="ECO:0000256" key="1">
    <source>
        <dbReference type="PIRSR" id="PIRSR605019-1"/>
    </source>
</evidence>
<protein>
    <submittedName>
        <fullName evidence="2">DNA-3-methyladenine glycosylase I</fullName>
    </submittedName>
</protein>
<dbReference type="Pfam" id="PF03352">
    <property type="entry name" value="Adenine_glyco"/>
    <property type="match status" value="1"/>
</dbReference>
<dbReference type="GO" id="GO:0046872">
    <property type="term" value="F:metal ion binding"/>
    <property type="evidence" value="ECO:0007669"/>
    <property type="project" value="UniProtKB-KW"/>
</dbReference>
<gene>
    <name evidence="2" type="ORF">FYJ35_09945</name>
</gene>
<feature type="binding site" evidence="1">
    <location>
        <position position="46"/>
    </location>
    <ligand>
        <name>Zn(2+)</name>
        <dbReference type="ChEBI" id="CHEBI:29105"/>
    </ligand>
</feature>
<dbReference type="SUPFAM" id="SSF48150">
    <property type="entry name" value="DNA-glycosylase"/>
    <property type="match status" value="1"/>
</dbReference>
<keyword evidence="1" id="KW-0479">Metal-binding</keyword>
<keyword evidence="3" id="KW-1185">Reference proteome</keyword>
<keyword evidence="1" id="KW-0862">Zinc</keyword>
<reference evidence="2 3" key="1">
    <citation type="submission" date="2019-08" db="EMBL/GenBank/DDBJ databases">
        <title>In-depth cultivation of the pig gut microbiome towards novel bacterial diversity and tailored functional studies.</title>
        <authorList>
            <person name="Wylensek D."/>
            <person name="Hitch T.C.A."/>
            <person name="Clavel T."/>
        </authorList>
    </citation>
    <scope>NUCLEOTIDE SEQUENCE [LARGE SCALE GENOMIC DNA]</scope>
    <source>
        <strain evidence="2 3">Oil+RF-744-WCA-WT-11</strain>
    </source>
</reference>
<name>A0A6L5XA26_9FIRM</name>
<dbReference type="Proteomes" id="UP000481852">
    <property type="component" value="Unassembled WGS sequence"/>
</dbReference>
<dbReference type="EMBL" id="VULZ01000010">
    <property type="protein sequence ID" value="MSS15352.1"/>
    <property type="molecule type" value="Genomic_DNA"/>
</dbReference>
<evidence type="ECO:0000313" key="3">
    <source>
        <dbReference type="Proteomes" id="UP000481852"/>
    </source>
</evidence>
<accession>A0A6L5XA26</accession>
<feature type="binding site" evidence="1">
    <location>
        <position position="199"/>
    </location>
    <ligand>
        <name>Zn(2+)</name>
        <dbReference type="ChEBI" id="CHEBI:29105"/>
    </ligand>
</feature>
<evidence type="ECO:0000313" key="2">
    <source>
        <dbReference type="EMBL" id="MSS15352.1"/>
    </source>
</evidence>